<feature type="domain" description="TonB-dependent receptor plug" evidence="15">
    <location>
        <begin position="53"/>
        <end position="160"/>
    </location>
</feature>
<keyword evidence="4" id="KW-0410">Iron transport</keyword>
<keyword evidence="2 11" id="KW-0813">Transport</keyword>
<dbReference type="Gene3D" id="2.40.170.20">
    <property type="entry name" value="TonB-dependent receptor, beta-barrel domain"/>
    <property type="match status" value="1"/>
</dbReference>
<keyword evidence="10 11" id="KW-0998">Cell outer membrane</keyword>
<evidence type="ECO:0000256" key="6">
    <source>
        <dbReference type="ARBA" id="ARBA00023004"/>
    </source>
</evidence>
<dbReference type="KEGG" id="rdi:CMV14_20650"/>
<organism evidence="16 17">
    <name type="scientific">Rhizorhabdus dicambivorans</name>
    <dbReference type="NCBI Taxonomy" id="1850238"/>
    <lineage>
        <taxon>Bacteria</taxon>
        <taxon>Pseudomonadati</taxon>
        <taxon>Pseudomonadota</taxon>
        <taxon>Alphaproteobacteria</taxon>
        <taxon>Sphingomonadales</taxon>
        <taxon>Sphingomonadaceae</taxon>
        <taxon>Rhizorhabdus</taxon>
    </lineage>
</organism>
<protein>
    <submittedName>
        <fullName evidence="16">TonB-dependent receptor</fullName>
    </submittedName>
</protein>
<dbReference type="PANTHER" id="PTHR32552:SF81">
    <property type="entry name" value="TONB-DEPENDENT OUTER MEMBRANE RECEPTOR"/>
    <property type="match status" value="1"/>
</dbReference>
<dbReference type="SUPFAM" id="SSF56935">
    <property type="entry name" value="Porins"/>
    <property type="match status" value="1"/>
</dbReference>
<evidence type="ECO:0000256" key="1">
    <source>
        <dbReference type="ARBA" id="ARBA00004571"/>
    </source>
</evidence>
<sequence>MDLIAKMASPRRKRFLAGSAAVSALMATAGAAFAQGAEVSEIVVTAQKREQSIMDVGVAVTALSGEQLRDQGLQNFAAVADQVPNFTVSLARGAIPDFNIRGVSGDANLSRLNESSVAVYVDDVYLGDETALAGQTFDVQRVEVLRGPQGTLFGRNTTGGLVHYISSRPTAEPTGYGNAQYGSDNWVVLEGAVSGPLSDKVRGRLAGKWNRHDGHRENINKTPGADQKLGAENTWGVRGTLEVDVADNVLMTLIGSYSKGDGEAVPGNSYGALRPDGSRNPADWPNAFCSLGQTLDAKCVSTFSPLGPITSRKAGQGNTELSGEDLELRQEFYSLTAKFEVDLDWATLTSVTNYSHNDFHYEIDGDNGLHTAEFGPGIVQYVSLDNTAKQLSQEVRLNGSTETFDWVTGLYFYTDDKSYQKLDTLVLPTSRLTLNDAGVETKSYAMFGQINAHISDEVSLVAGVRYNKESRELTRGIYANLSTGEVQNVRAALPESKLDTRDLTGKFGVEWAPGDNHLWYASYSRGAKSGGFNATWNPGTLQANVNLTGPVGQETLDAFEIGGKHQLLGNKLRVSGAAFLYLYQGKQQSVTSFNPQTLVASSVFINSGDAEMRGAELEIAYTPNKRWDFTLGGGLLDTKIVDSNVVVRDHRAPVLGIPLKGLELTQAPKWTANAVVAHHLPLGGAGTLTLQSEANARSKIHYSITNHPLAMDEVKLVVNFRVMWRSQDERFSAQAFVTNAFNRKYLLLNRDAVFGNFGANNSFEGEPRLWGVKFGATF</sequence>
<dbReference type="InterPro" id="IPR039426">
    <property type="entry name" value="TonB-dep_rcpt-like"/>
</dbReference>
<dbReference type="OrthoDB" id="7208812at2"/>
<feature type="signal peptide" evidence="13">
    <location>
        <begin position="1"/>
        <end position="34"/>
    </location>
</feature>
<feature type="domain" description="TonB-dependent receptor-like beta-barrel" evidence="14">
    <location>
        <begin position="318"/>
        <end position="684"/>
    </location>
</feature>
<dbReference type="InterPro" id="IPR006311">
    <property type="entry name" value="TAT_signal"/>
</dbReference>
<evidence type="ECO:0000256" key="3">
    <source>
        <dbReference type="ARBA" id="ARBA00022452"/>
    </source>
</evidence>
<comment type="subcellular location">
    <subcellularLocation>
        <location evidence="1 11">Cell outer membrane</location>
        <topology evidence="1 11">Multi-pass membrane protein</topology>
    </subcellularLocation>
</comment>
<evidence type="ECO:0000256" key="7">
    <source>
        <dbReference type="ARBA" id="ARBA00023065"/>
    </source>
</evidence>
<reference evidence="16 17" key="1">
    <citation type="submission" date="2017-09" db="EMBL/GenBank/DDBJ databases">
        <title>The Catabolism of 3,6-Dichlorosalicylic acid is Initiated by the Cytochrome P450 Monooxygenase DsmABC in Rhizorhabdus dicambivorans Ndbn-20.</title>
        <authorList>
            <person name="Na L."/>
        </authorList>
    </citation>
    <scope>NUCLEOTIDE SEQUENCE [LARGE SCALE GENOMIC DNA]</scope>
    <source>
        <strain evidence="16 17">Ndbn-20m</strain>
    </source>
</reference>
<evidence type="ECO:0000256" key="2">
    <source>
        <dbReference type="ARBA" id="ARBA00022448"/>
    </source>
</evidence>
<dbReference type="Pfam" id="PF07715">
    <property type="entry name" value="Plug"/>
    <property type="match status" value="1"/>
</dbReference>
<comment type="similarity">
    <text evidence="11 12">Belongs to the TonB-dependent receptor family.</text>
</comment>
<dbReference type="Pfam" id="PF00593">
    <property type="entry name" value="TonB_dep_Rec_b-barrel"/>
    <property type="match status" value="1"/>
</dbReference>
<evidence type="ECO:0000256" key="11">
    <source>
        <dbReference type="PROSITE-ProRule" id="PRU01360"/>
    </source>
</evidence>
<evidence type="ECO:0000313" key="16">
    <source>
        <dbReference type="EMBL" id="PCE43996.1"/>
    </source>
</evidence>
<evidence type="ECO:0000256" key="9">
    <source>
        <dbReference type="ARBA" id="ARBA00023136"/>
    </source>
</evidence>
<keyword evidence="7" id="KW-0406">Ion transport</keyword>
<dbReference type="InterPro" id="IPR012910">
    <property type="entry name" value="Plug_dom"/>
</dbReference>
<evidence type="ECO:0000259" key="14">
    <source>
        <dbReference type="Pfam" id="PF00593"/>
    </source>
</evidence>
<evidence type="ECO:0000256" key="12">
    <source>
        <dbReference type="RuleBase" id="RU003357"/>
    </source>
</evidence>
<dbReference type="GO" id="GO:0009279">
    <property type="term" value="C:cell outer membrane"/>
    <property type="evidence" value="ECO:0007669"/>
    <property type="project" value="UniProtKB-SubCell"/>
</dbReference>
<evidence type="ECO:0000313" key="17">
    <source>
        <dbReference type="Proteomes" id="UP000218934"/>
    </source>
</evidence>
<evidence type="ECO:0000256" key="13">
    <source>
        <dbReference type="SAM" id="SignalP"/>
    </source>
</evidence>
<dbReference type="GO" id="GO:0006826">
    <property type="term" value="P:iron ion transport"/>
    <property type="evidence" value="ECO:0007669"/>
    <property type="project" value="UniProtKB-KW"/>
</dbReference>
<keyword evidence="13" id="KW-0732">Signal</keyword>
<evidence type="ECO:0000256" key="8">
    <source>
        <dbReference type="ARBA" id="ARBA00023077"/>
    </source>
</evidence>
<evidence type="ECO:0000256" key="10">
    <source>
        <dbReference type="ARBA" id="ARBA00023237"/>
    </source>
</evidence>
<dbReference type="PROSITE" id="PS51318">
    <property type="entry name" value="TAT"/>
    <property type="match status" value="1"/>
</dbReference>
<evidence type="ECO:0000256" key="4">
    <source>
        <dbReference type="ARBA" id="ARBA00022496"/>
    </source>
</evidence>
<evidence type="ECO:0000259" key="15">
    <source>
        <dbReference type="Pfam" id="PF07715"/>
    </source>
</evidence>
<feature type="chain" id="PRO_5012607515" evidence="13">
    <location>
        <begin position="35"/>
        <end position="778"/>
    </location>
</feature>
<dbReference type="PROSITE" id="PS52016">
    <property type="entry name" value="TONB_DEPENDENT_REC_3"/>
    <property type="match status" value="1"/>
</dbReference>
<keyword evidence="6" id="KW-0408">Iron</keyword>
<dbReference type="InterPro" id="IPR000531">
    <property type="entry name" value="Beta-barrel_TonB"/>
</dbReference>
<keyword evidence="5 11" id="KW-0812">Transmembrane</keyword>
<dbReference type="PANTHER" id="PTHR32552">
    <property type="entry name" value="FERRICHROME IRON RECEPTOR-RELATED"/>
    <property type="match status" value="1"/>
</dbReference>
<keyword evidence="16" id="KW-0675">Receptor</keyword>
<gene>
    <name evidence="16" type="ORF">COO09_03500</name>
</gene>
<dbReference type="InterPro" id="IPR036942">
    <property type="entry name" value="Beta-barrel_TonB_sf"/>
</dbReference>
<keyword evidence="3 11" id="KW-1134">Transmembrane beta strand</keyword>
<evidence type="ECO:0000256" key="5">
    <source>
        <dbReference type="ARBA" id="ARBA00022692"/>
    </source>
</evidence>
<keyword evidence="8 12" id="KW-0798">TonB box</keyword>
<name>A0A2A4G0J4_9SPHN</name>
<proteinExistence type="inferred from homology"/>
<keyword evidence="17" id="KW-1185">Reference proteome</keyword>
<comment type="caution">
    <text evidence="16">The sequence shown here is derived from an EMBL/GenBank/DDBJ whole genome shotgun (WGS) entry which is preliminary data.</text>
</comment>
<dbReference type="EMBL" id="NWUF01000002">
    <property type="protein sequence ID" value="PCE43996.1"/>
    <property type="molecule type" value="Genomic_DNA"/>
</dbReference>
<dbReference type="AlphaFoldDB" id="A0A2A4G0J4"/>
<accession>A0A2A4G0J4</accession>
<dbReference type="Proteomes" id="UP000218934">
    <property type="component" value="Unassembled WGS sequence"/>
</dbReference>
<keyword evidence="9 11" id="KW-0472">Membrane</keyword>